<dbReference type="AlphaFoldDB" id="A0A7X2H7K9"/>
<dbReference type="GO" id="GO:0016810">
    <property type="term" value="F:hydrolase activity, acting on carbon-nitrogen (but not peptide) bonds"/>
    <property type="evidence" value="ECO:0007669"/>
    <property type="project" value="InterPro"/>
</dbReference>
<dbReference type="PANTHER" id="PTHR43135">
    <property type="entry name" value="ALPHA-D-RIBOSE 1-METHYLPHOSPHONATE 5-TRIPHOSPHATE DIPHOSPHATASE"/>
    <property type="match status" value="1"/>
</dbReference>
<evidence type="ECO:0000313" key="4">
    <source>
        <dbReference type="Proteomes" id="UP000463051"/>
    </source>
</evidence>
<dbReference type="Pfam" id="PF01979">
    <property type="entry name" value="Amidohydro_1"/>
    <property type="match status" value="1"/>
</dbReference>
<protein>
    <submittedName>
        <fullName evidence="3">Amidohydrolase family protein</fullName>
    </submittedName>
</protein>
<dbReference type="Gene3D" id="3.30.110.90">
    <property type="entry name" value="Amidohydrolase"/>
    <property type="match status" value="1"/>
</dbReference>
<dbReference type="Gene3D" id="3.20.20.140">
    <property type="entry name" value="Metal-dependent hydrolases"/>
    <property type="match status" value="1"/>
</dbReference>
<comment type="caution">
    <text evidence="3">The sequence shown here is derived from an EMBL/GenBank/DDBJ whole genome shotgun (WGS) entry which is preliminary data.</text>
</comment>
<feature type="domain" description="Amidohydrolase-related" evidence="2">
    <location>
        <begin position="166"/>
        <end position="531"/>
    </location>
</feature>
<evidence type="ECO:0000256" key="1">
    <source>
        <dbReference type="SAM" id="Phobius"/>
    </source>
</evidence>
<reference evidence="3 4" key="1">
    <citation type="submission" date="2019-11" db="EMBL/GenBank/DDBJ databases">
        <title>Paenibacillus monticola sp. nov., a novel PGPR strain isolated from mountain sample in China.</title>
        <authorList>
            <person name="Zhao Q."/>
            <person name="Li H.-P."/>
            <person name="Zhang J.-L."/>
        </authorList>
    </citation>
    <scope>NUCLEOTIDE SEQUENCE [LARGE SCALE GENOMIC DNA]</scope>
    <source>
        <strain evidence="3 4">LC-T2</strain>
    </source>
</reference>
<keyword evidence="4" id="KW-1185">Reference proteome</keyword>
<organism evidence="3 4">
    <name type="scientific">Paenibacillus monticola</name>
    <dbReference type="NCBI Taxonomy" id="2666075"/>
    <lineage>
        <taxon>Bacteria</taxon>
        <taxon>Bacillati</taxon>
        <taxon>Bacillota</taxon>
        <taxon>Bacilli</taxon>
        <taxon>Bacillales</taxon>
        <taxon>Paenibacillaceae</taxon>
        <taxon>Paenibacillus</taxon>
    </lineage>
</organism>
<keyword evidence="1" id="KW-0472">Membrane</keyword>
<keyword evidence="1" id="KW-1133">Transmembrane helix</keyword>
<dbReference type="PANTHER" id="PTHR43135:SF3">
    <property type="entry name" value="ALPHA-D-RIBOSE 1-METHYLPHOSPHONATE 5-TRIPHOSPHATE DIPHOSPHATASE"/>
    <property type="match status" value="1"/>
</dbReference>
<dbReference type="SUPFAM" id="SSF51556">
    <property type="entry name" value="Metallo-dependent hydrolases"/>
    <property type="match status" value="1"/>
</dbReference>
<name>A0A7X2H7K9_9BACL</name>
<dbReference type="InterPro" id="IPR006680">
    <property type="entry name" value="Amidohydro-rel"/>
</dbReference>
<keyword evidence="1" id="KW-0812">Transmembrane</keyword>
<accession>A0A7X2H7K9</accession>
<evidence type="ECO:0000313" key="3">
    <source>
        <dbReference type="EMBL" id="MRN54905.1"/>
    </source>
</evidence>
<dbReference type="InterPro" id="IPR011059">
    <property type="entry name" value="Metal-dep_hydrolase_composite"/>
</dbReference>
<keyword evidence="3" id="KW-0378">Hydrolase</keyword>
<sequence>MIKKGLNTMEQYAKRKILKTIGFVLLSMFLFGMVLILMISSDERWFAYLILAACVGSLVILRRTKFWHGWRVFLCWILALVIAWSGLFAGQPSGNIQPFTAMNLEQPSASYKLLLNHLTIVDTKSGQLTSNMSILSSDGKILDIAPTGSIKADEDMQIVDASGKYAVPGYLDMHMHVIGEEHASEAMDQLLANGVTGFRQMSGSAELLKEWRSGAFTRSTDQPTVLSMPGDVLTPINAPTPKVAVELVRQQQKEGADFIKSGAVTPEVFAAVQEEAKSLNIPFVGHVLPDLDLKEATRNGFYSIEHFGINNGALISTSTDETTLRAEATGLPSITSNPVFVQLMKIKGLRDFVNKQVIEIAIETSGGEEDSARLQHMIDTYSEEKAIELADVYVENNTWQTPTLIRMHLGLFPNDSSTPVAQGLYDLYLKLAKTYDSEGVKMMVGTDSGAGAIWRDAGNSIHREFDELEKAGISPLHVLQMATLNGAEFLGRLDDMGTVEVGKNADIVLLDANPLESVQNLHKIDAVIRAGSYHGYDELDSIKKNAIK</sequence>
<dbReference type="InterPro" id="IPR032466">
    <property type="entry name" value="Metal_Hydrolase"/>
</dbReference>
<gene>
    <name evidence="3" type="ORF">GJB61_18130</name>
</gene>
<feature type="transmembrane region" description="Helical" evidence="1">
    <location>
        <begin position="73"/>
        <end position="90"/>
    </location>
</feature>
<dbReference type="InterPro" id="IPR051781">
    <property type="entry name" value="Metallo-dep_Hydrolase"/>
</dbReference>
<evidence type="ECO:0000259" key="2">
    <source>
        <dbReference type="Pfam" id="PF01979"/>
    </source>
</evidence>
<dbReference type="Gene3D" id="2.30.40.10">
    <property type="entry name" value="Urease, subunit C, domain 1"/>
    <property type="match status" value="2"/>
</dbReference>
<feature type="transmembrane region" description="Helical" evidence="1">
    <location>
        <begin position="45"/>
        <end position="61"/>
    </location>
</feature>
<dbReference type="SUPFAM" id="SSF51338">
    <property type="entry name" value="Composite domain of metallo-dependent hydrolases"/>
    <property type="match status" value="1"/>
</dbReference>
<feature type="transmembrane region" description="Helical" evidence="1">
    <location>
        <begin position="21"/>
        <end position="39"/>
    </location>
</feature>
<dbReference type="Gene3D" id="3.40.50.10910">
    <property type="entry name" value="Amidohydrolase"/>
    <property type="match status" value="1"/>
</dbReference>
<dbReference type="Proteomes" id="UP000463051">
    <property type="component" value="Unassembled WGS sequence"/>
</dbReference>
<proteinExistence type="predicted"/>
<dbReference type="EMBL" id="WJXB01000007">
    <property type="protein sequence ID" value="MRN54905.1"/>
    <property type="molecule type" value="Genomic_DNA"/>
</dbReference>